<dbReference type="InterPro" id="IPR055142">
    <property type="entry name" value="ZER1-like_C"/>
</dbReference>
<accession>A0A2G9TF66</accession>
<dbReference type="PANTHER" id="PTHR12904:SF23">
    <property type="entry name" value="PROTEIN ZER-1 HOMOLOG"/>
    <property type="match status" value="1"/>
</dbReference>
<feature type="domain" description="Protein zer-1 homolog-like C-terminal" evidence="2">
    <location>
        <begin position="1"/>
        <end position="111"/>
    </location>
</feature>
<organism evidence="3 4">
    <name type="scientific">Teladorsagia circumcincta</name>
    <name type="common">Brown stomach worm</name>
    <name type="synonym">Ostertagia circumcincta</name>
    <dbReference type="NCBI Taxonomy" id="45464"/>
    <lineage>
        <taxon>Eukaryota</taxon>
        <taxon>Metazoa</taxon>
        <taxon>Ecdysozoa</taxon>
        <taxon>Nematoda</taxon>
        <taxon>Chromadorea</taxon>
        <taxon>Rhabditida</taxon>
        <taxon>Rhabditina</taxon>
        <taxon>Rhabditomorpha</taxon>
        <taxon>Strongyloidea</taxon>
        <taxon>Trichostrongylidae</taxon>
        <taxon>Teladorsagia</taxon>
    </lineage>
</organism>
<gene>
    <name evidence="3" type="ORF">TELCIR_21986</name>
</gene>
<evidence type="ECO:0000313" key="4">
    <source>
        <dbReference type="Proteomes" id="UP000230423"/>
    </source>
</evidence>
<reference evidence="3 4" key="1">
    <citation type="submission" date="2015-09" db="EMBL/GenBank/DDBJ databases">
        <title>Draft genome of the parasitic nematode Teladorsagia circumcincta isolate WARC Sus (inbred).</title>
        <authorList>
            <person name="Mitreva M."/>
        </authorList>
    </citation>
    <scope>NUCLEOTIDE SEQUENCE [LARGE SCALE GENOMIC DNA]</scope>
    <source>
        <strain evidence="3 4">S</strain>
    </source>
</reference>
<name>A0A2G9TF66_TELCI</name>
<dbReference type="OrthoDB" id="5783533at2759"/>
<dbReference type="Proteomes" id="UP000230423">
    <property type="component" value="Unassembled WGS sequence"/>
</dbReference>
<dbReference type="InterPro" id="IPR051341">
    <property type="entry name" value="Zyg-11_UBL_adapter"/>
</dbReference>
<keyword evidence="4" id="KW-1185">Reference proteome</keyword>
<evidence type="ECO:0000259" key="2">
    <source>
        <dbReference type="Pfam" id="PF22964"/>
    </source>
</evidence>
<dbReference type="AlphaFoldDB" id="A0A2G9TF66"/>
<protein>
    <recommendedName>
        <fullName evidence="2">Protein zer-1 homolog-like C-terminal domain-containing protein</fullName>
    </recommendedName>
</protein>
<proteinExistence type="predicted"/>
<dbReference type="GO" id="GO:0031462">
    <property type="term" value="C:Cul2-RING ubiquitin ligase complex"/>
    <property type="evidence" value="ECO:0007669"/>
    <property type="project" value="TreeGrafter"/>
</dbReference>
<dbReference type="Pfam" id="PF22964">
    <property type="entry name" value="ZER1-like_2nd"/>
    <property type="match status" value="1"/>
</dbReference>
<dbReference type="EMBL" id="KZ374144">
    <property type="protein sequence ID" value="PIO56614.1"/>
    <property type="molecule type" value="Genomic_DNA"/>
</dbReference>
<evidence type="ECO:0000313" key="3">
    <source>
        <dbReference type="EMBL" id="PIO56614.1"/>
    </source>
</evidence>
<evidence type="ECO:0000256" key="1">
    <source>
        <dbReference type="ARBA" id="ARBA00022786"/>
    </source>
</evidence>
<feature type="non-terminal residue" evidence="3">
    <location>
        <position position="111"/>
    </location>
</feature>
<keyword evidence="1" id="KW-0833">Ubl conjugation pathway</keyword>
<sequence length="111" mass="12831">METHMEEQVMVRNCCLSLCQFEIPQEILFDYSRLAILLVTVLQHHNADNLTQRIVVFLLNSMACHVEGDQKVQVGSFGAIEMILDQIRRKLATNMCDDVMEVGWSFLWNIT</sequence>
<dbReference type="PANTHER" id="PTHR12904">
    <property type="match status" value="1"/>
</dbReference>